<keyword evidence="1" id="KW-0479">Metal-binding</keyword>
<keyword evidence="6" id="KW-1185">Reference proteome</keyword>
<feature type="region of interest" description="Disordered" evidence="2">
    <location>
        <begin position="134"/>
        <end position="165"/>
    </location>
</feature>
<feature type="domain" description="CCHC-type" evidence="4">
    <location>
        <begin position="383"/>
        <end position="396"/>
    </location>
</feature>
<dbReference type="SMART" id="SM00343">
    <property type="entry name" value="ZnF_C2HC"/>
    <property type="match status" value="1"/>
</dbReference>
<keyword evidence="3" id="KW-0472">Membrane</keyword>
<sequence>MALGERTMERLRTDLLMRARSERREAGAPQSDHGQAATQRVEMEQQNAGSRRARRHLPRFNTLSRAFGRRNHNVEGPKSPGPNHGPPTIHYSELDVSALSVTSPSSAASLLPQGSMPLQPEPVATPIQMTVFNGPDPTVSSQASADASGQSHEPDRHGDEESGGRPHPKRFLFCFPWIKSRRVRSQVLTCFVSGVFLCSLVAIYLGLSLTRNIRQGELTIMIILVILAAAALFSYSTIRLCLLVCQPDRSERRRTRAPGMFGPGGYVVLPKPIPVVLAQDEEAAGIEGGAAKLEPPAYGLWRESVRVDPNRLFWQRNASAGGATARPETRTGPRPPSYASDDGISYVVEARPRSVAPPPSSVYSSDMTPYINDAMSSLSRRACYKCGNVGHYAEVCSSAERLCYNCTTFVLREARVRPF</sequence>
<keyword evidence="3" id="KW-0812">Transmembrane</keyword>
<proteinExistence type="predicted"/>
<dbReference type="PROSITE" id="PS50158">
    <property type="entry name" value="ZF_CCHC"/>
    <property type="match status" value="1"/>
</dbReference>
<dbReference type="Gene3D" id="4.10.60.10">
    <property type="entry name" value="Zinc finger, CCHC-type"/>
    <property type="match status" value="1"/>
</dbReference>
<protein>
    <recommendedName>
        <fullName evidence="4">CCHC-type domain-containing protein</fullName>
    </recommendedName>
</protein>
<evidence type="ECO:0000313" key="5">
    <source>
        <dbReference type="EMBL" id="POR38865.1"/>
    </source>
</evidence>
<organism evidence="5 6">
    <name type="scientific">Tolypocladium paradoxum</name>
    <dbReference type="NCBI Taxonomy" id="94208"/>
    <lineage>
        <taxon>Eukaryota</taxon>
        <taxon>Fungi</taxon>
        <taxon>Dikarya</taxon>
        <taxon>Ascomycota</taxon>
        <taxon>Pezizomycotina</taxon>
        <taxon>Sordariomycetes</taxon>
        <taxon>Hypocreomycetidae</taxon>
        <taxon>Hypocreales</taxon>
        <taxon>Ophiocordycipitaceae</taxon>
        <taxon>Tolypocladium</taxon>
    </lineage>
</organism>
<gene>
    <name evidence="5" type="ORF">TPAR_00943</name>
</gene>
<dbReference type="AlphaFoldDB" id="A0A2S4L8T9"/>
<evidence type="ECO:0000313" key="6">
    <source>
        <dbReference type="Proteomes" id="UP000237481"/>
    </source>
</evidence>
<dbReference type="GO" id="GO:0008270">
    <property type="term" value="F:zinc ion binding"/>
    <property type="evidence" value="ECO:0007669"/>
    <property type="project" value="UniProtKB-KW"/>
</dbReference>
<evidence type="ECO:0000256" key="2">
    <source>
        <dbReference type="SAM" id="MobiDB-lite"/>
    </source>
</evidence>
<evidence type="ECO:0000259" key="4">
    <source>
        <dbReference type="PROSITE" id="PS50158"/>
    </source>
</evidence>
<comment type="caution">
    <text evidence="5">The sequence shown here is derived from an EMBL/GenBank/DDBJ whole genome shotgun (WGS) entry which is preliminary data.</text>
</comment>
<dbReference type="Proteomes" id="UP000237481">
    <property type="component" value="Unassembled WGS sequence"/>
</dbReference>
<feature type="region of interest" description="Disordered" evidence="2">
    <location>
        <begin position="19"/>
        <end position="90"/>
    </location>
</feature>
<feature type="transmembrane region" description="Helical" evidence="3">
    <location>
        <begin position="219"/>
        <end position="245"/>
    </location>
</feature>
<feature type="compositionally biased region" description="Polar residues" evidence="2">
    <location>
        <begin position="32"/>
        <end position="49"/>
    </location>
</feature>
<dbReference type="OrthoDB" id="5417811at2759"/>
<evidence type="ECO:0000256" key="1">
    <source>
        <dbReference type="PROSITE-ProRule" id="PRU00047"/>
    </source>
</evidence>
<evidence type="ECO:0000256" key="3">
    <source>
        <dbReference type="SAM" id="Phobius"/>
    </source>
</evidence>
<dbReference type="EMBL" id="PKSG01000095">
    <property type="protein sequence ID" value="POR38865.1"/>
    <property type="molecule type" value="Genomic_DNA"/>
</dbReference>
<keyword evidence="3" id="KW-1133">Transmembrane helix</keyword>
<keyword evidence="1" id="KW-0862">Zinc</keyword>
<feature type="compositionally biased region" description="Basic and acidic residues" evidence="2">
    <location>
        <begin position="152"/>
        <end position="164"/>
    </location>
</feature>
<dbReference type="InterPro" id="IPR036875">
    <property type="entry name" value="Znf_CCHC_sf"/>
</dbReference>
<dbReference type="InterPro" id="IPR001878">
    <property type="entry name" value="Znf_CCHC"/>
</dbReference>
<dbReference type="SUPFAM" id="SSF57756">
    <property type="entry name" value="Retrovirus zinc finger-like domains"/>
    <property type="match status" value="1"/>
</dbReference>
<feature type="compositionally biased region" description="Low complexity" evidence="2">
    <location>
        <begin position="140"/>
        <end position="151"/>
    </location>
</feature>
<accession>A0A2S4L8T9</accession>
<reference evidence="5 6" key="1">
    <citation type="submission" date="2018-01" db="EMBL/GenBank/DDBJ databases">
        <title>Harnessing the power of phylogenomics to disentangle the directionality and signatures of interkingdom host jumping in the parasitic fungal genus Tolypocladium.</title>
        <authorList>
            <person name="Quandt C.A."/>
            <person name="Patterson W."/>
            <person name="Spatafora J.W."/>
        </authorList>
    </citation>
    <scope>NUCLEOTIDE SEQUENCE [LARGE SCALE GENOMIC DNA]</scope>
    <source>
        <strain evidence="5 6">NRBC 100945</strain>
    </source>
</reference>
<feature type="region of interest" description="Disordered" evidence="2">
    <location>
        <begin position="318"/>
        <end position="342"/>
    </location>
</feature>
<feature type="transmembrane region" description="Helical" evidence="3">
    <location>
        <begin position="187"/>
        <end position="207"/>
    </location>
</feature>
<dbReference type="GO" id="GO:0003676">
    <property type="term" value="F:nucleic acid binding"/>
    <property type="evidence" value="ECO:0007669"/>
    <property type="project" value="InterPro"/>
</dbReference>
<name>A0A2S4L8T9_9HYPO</name>
<keyword evidence="1" id="KW-0863">Zinc-finger</keyword>